<proteinExistence type="predicted"/>
<dbReference type="EMBL" id="JAKVQD010000009">
    <property type="protein sequence ID" value="MCH4554055.1"/>
    <property type="molecule type" value="Genomic_DNA"/>
</dbReference>
<sequence length="159" mass="18988">MKKIIAIAIALISLQGIAQERRQFADRMERPHRMNDLTPEQAATLRTKHMTLNYDLTKSQQDEIYKLNLENAKAKKDMMESLKAKKESGEWQNPSSEERYKMMNDRLDHQIAVKAKMKNILTKEQYSKWEDTQAKMKQRAQKMKKDMPQRQFEDKRDRK</sequence>
<evidence type="ECO:0000256" key="1">
    <source>
        <dbReference type="SAM" id="MobiDB-lite"/>
    </source>
</evidence>
<feature type="region of interest" description="Disordered" evidence="1">
    <location>
        <begin position="129"/>
        <end position="159"/>
    </location>
</feature>
<reference evidence="2" key="1">
    <citation type="submission" date="2022-02" db="EMBL/GenBank/DDBJ databases">
        <title>Aestuariibaculum sp., a marine bacterium isolated from sediment in Guangxi.</title>
        <authorList>
            <person name="Ying J."/>
        </authorList>
    </citation>
    <scope>NUCLEOTIDE SEQUENCE</scope>
    <source>
        <strain evidence="2">L182</strain>
    </source>
</reference>
<evidence type="ECO:0000313" key="3">
    <source>
        <dbReference type="Proteomes" id="UP001156141"/>
    </source>
</evidence>
<evidence type="ECO:0000313" key="2">
    <source>
        <dbReference type="EMBL" id="MCH4554055.1"/>
    </source>
</evidence>
<feature type="compositionally biased region" description="Basic and acidic residues" evidence="1">
    <location>
        <begin position="143"/>
        <end position="159"/>
    </location>
</feature>
<protein>
    <submittedName>
        <fullName evidence="2">DUF4890 domain-containing protein</fullName>
    </submittedName>
</protein>
<name>A0ABS9RM81_9FLAO</name>
<organism evidence="2 3">
    <name type="scientific">Aestuariibaculum lutulentum</name>
    <dbReference type="NCBI Taxonomy" id="2920935"/>
    <lineage>
        <taxon>Bacteria</taxon>
        <taxon>Pseudomonadati</taxon>
        <taxon>Bacteroidota</taxon>
        <taxon>Flavobacteriia</taxon>
        <taxon>Flavobacteriales</taxon>
        <taxon>Flavobacteriaceae</taxon>
    </lineage>
</organism>
<keyword evidence="3" id="KW-1185">Reference proteome</keyword>
<accession>A0ABS9RM81</accession>
<gene>
    <name evidence="2" type="ORF">MKW35_15615</name>
</gene>
<dbReference type="Proteomes" id="UP001156141">
    <property type="component" value="Unassembled WGS sequence"/>
</dbReference>
<comment type="caution">
    <text evidence="2">The sequence shown here is derived from an EMBL/GenBank/DDBJ whole genome shotgun (WGS) entry which is preliminary data.</text>
</comment>
<dbReference type="RefSeq" id="WP_240575339.1">
    <property type="nucleotide sequence ID" value="NZ_CP136709.1"/>
</dbReference>